<name>A0A8H9BY48_STAPS</name>
<organism evidence="1 2">
    <name type="scientific">Staphylococcus pseudintermedius</name>
    <dbReference type="NCBI Taxonomy" id="283734"/>
    <lineage>
        <taxon>Bacteria</taxon>
        <taxon>Bacillati</taxon>
        <taxon>Bacillota</taxon>
        <taxon>Bacilli</taxon>
        <taxon>Bacillales</taxon>
        <taxon>Staphylococcaceae</taxon>
        <taxon>Staphylococcus</taxon>
        <taxon>Staphylococcus intermedius group</taxon>
    </lineage>
</organism>
<evidence type="ECO:0008006" key="3">
    <source>
        <dbReference type="Google" id="ProtNLM"/>
    </source>
</evidence>
<evidence type="ECO:0000313" key="1">
    <source>
        <dbReference type="EMBL" id="EGQ4384392.1"/>
    </source>
</evidence>
<sequence length="222" mass="25962">MDYFERYKKVNTSYGITLSQHVIEASRQSAARSFYSSPTLTDVKVNGEKAKSVVSIYQKDFFDRTFLFPPDSEHAKIGNYIEHRNYTYLVMRSNDNDIYPNLYGKLCNEDFKLPTEKKKIKVKGHNGAFTYKYEYEYESIPIVVDVKGYSISDNAILPLTEGRVIIYMRYESRYLNHVTLNYEFELFNDTYKITDIQLDKVVGDEGYIALSAQKAVENEYEH</sequence>
<proteinExistence type="predicted"/>
<comment type="caution">
    <text evidence="1">The sequence shown here is derived from an EMBL/GenBank/DDBJ whole genome shotgun (WGS) entry which is preliminary data.</text>
</comment>
<reference evidence="1 2" key="1">
    <citation type="submission" date="2018-11" db="EMBL/GenBank/DDBJ databases">
        <authorList>
            <consortium name="Veterinary Laboratory Investigation and Response Network"/>
        </authorList>
    </citation>
    <scope>NUCLEOTIDE SEQUENCE [LARGE SCALE GENOMIC DNA]</scope>
    <source>
        <strain evidence="1 2">SPSE-18-VL-LA-PA-Ryan-0021</strain>
    </source>
</reference>
<dbReference type="AlphaFoldDB" id="A0A8H9BY48"/>
<keyword evidence="2" id="KW-1185">Reference proteome</keyword>
<dbReference type="EMBL" id="AAXKXX010000004">
    <property type="protein sequence ID" value="EGQ4384392.1"/>
    <property type="molecule type" value="Genomic_DNA"/>
</dbReference>
<accession>A0A8H9BY48</accession>
<gene>
    <name evidence="1" type="ORF">EGV54_04705</name>
</gene>
<evidence type="ECO:0000313" key="2">
    <source>
        <dbReference type="Proteomes" id="UP000600220"/>
    </source>
</evidence>
<dbReference type="RefSeq" id="WP_065354358.1">
    <property type="nucleotide sequence ID" value="NZ_CAJETO010000003.1"/>
</dbReference>
<dbReference type="Proteomes" id="UP000600220">
    <property type="component" value="Unassembled WGS sequence"/>
</dbReference>
<protein>
    <recommendedName>
        <fullName evidence="3">Phage protein</fullName>
    </recommendedName>
</protein>